<dbReference type="Pfam" id="PF00361">
    <property type="entry name" value="Proton_antipo_M"/>
    <property type="match status" value="1"/>
</dbReference>
<comment type="similarity">
    <text evidence="3 17">Belongs to the complex I subunit 4 family.</text>
</comment>
<dbReference type="GO" id="GO:0008137">
    <property type="term" value="F:NADH dehydrogenase (ubiquinone) activity"/>
    <property type="evidence" value="ECO:0007669"/>
    <property type="project" value="UniProtKB-UniRule"/>
</dbReference>
<evidence type="ECO:0000256" key="12">
    <source>
        <dbReference type="ARBA" id="ARBA00023027"/>
    </source>
</evidence>
<dbReference type="InterPro" id="IPR003918">
    <property type="entry name" value="NADH_UbQ_OxRdtase"/>
</dbReference>
<name>A0A7G3XWC8_9HEMI</name>
<keyword evidence="6 17" id="KW-0813">Transport</keyword>
<feature type="transmembrane region" description="Helical" evidence="17">
    <location>
        <begin position="7"/>
        <end position="35"/>
    </location>
</feature>
<feature type="transmembrane region" description="Helical" evidence="17">
    <location>
        <begin position="55"/>
        <end position="73"/>
    </location>
</feature>
<keyword evidence="12 17" id="KW-0520">NAD</keyword>
<organism evidence="20">
    <name type="scientific">Roxasellana stellata</name>
    <dbReference type="NCBI Taxonomy" id="2754847"/>
    <lineage>
        <taxon>Eukaryota</taxon>
        <taxon>Metazoa</taxon>
        <taxon>Ecdysozoa</taxon>
        <taxon>Arthropoda</taxon>
        <taxon>Hexapoda</taxon>
        <taxon>Insecta</taxon>
        <taxon>Pterygota</taxon>
        <taxon>Neoptera</taxon>
        <taxon>Paraneoptera</taxon>
        <taxon>Hemiptera</taxon>
        <taxon>Auchenorrhyncha</taxon>
        <taxon>Membracoidea</taxon>
        <taxon>Cicadellidae</taxon>
        <taxon>Deltocephalinae</taxon>
        <taxon>Drabescini</taxon>
        <taxon>Roxasellana</taxon>
    </lineage>
</organism>
<evidence type="ECO:0000256" key="2">
    <source>
        <dbReference type="ARBA" id="ARBA00004225"/>
    </source>
</evidence>
<dbReference type="GO" id="GO:0048039">
    <property type="term" value="F:ubiquinone binding"/>
    <property type="evidence" value="ECO:0007669"/>
    <property type="project" value="TreeGrafter"/>
</dbReference>
<keyword evidence="9" id="KW-1278">Translocase</keyword>
<comment type="subcellular location">
    <subcellularLocation>
        <location evidence="2 17">Mitochondrion membrane</location>
        <topology evidence="2 17">Multi-pass membrane protein</topology>
    </subcellularLocation>
</comment>
<dbReference type="EC" id="7.1.1.2" evidence="4 17"/>
<evidence type="ECO:0000256" key="13">
    <source>
        <dbReference type="ARBA" id="ARBA00023075"/>
    </source>
</evidence>
<evidence type="ECO:0000256" key="6">
    <source>
        <dbReference type="ARBA" id="ARBA00022448"/>
    </source>
</evidence>
<feature type="transmembrane region" description="Helical" evidence="17">
    <location>
        <begin position="242"/>
        <end position="260"/>
    </location>
</feature>
<dbReference type="CTD" id="4538"/>
<feature type="transmembrane region" description="Helical" evidence="17">
    <location>
        <begin position="80"/>
        <end position="99"/>
    </location>
</feature>
<feature type="transmembrane region" description="Helical" evidence="17">
    <location>
        <begin position="211"/>
        <end position="230"/>
    </location>
</feature>
<evidence type="ECO:0000256" key="17">
    <source>
        <dbReference type="RuleBase" id="RU003297"/>
    </source>
</evidence>
<keyword evidence="10 17" id="KW-0249">Electron transport</keyword>
<dbReference type="Pfam" id="PF01059">
    <property type="entry name" value="Oxidored_q5_N"/>
    <property type="match status" value="1"/>
</dbReference>
<dbReference type="PRINTS" id="PR01437">
    <property type="entry name" value="NUOXDRDTASE4"/>
</dbReference>
<dbReference type="RefSeq" id="YP_009917440.1">
    <property type="nucleotide sequence ID" value="NC_050257.1"/>
</dbReference>
<dbReference type="PANTHER" id="PTHR43507">
    <property type="entry name" value="NADH-UBIQUINONE OXIDOREDUCTASE CHAIN 4"/>
    <property type="match status" value="1"/>
</dbReference>
<feature type="transmembrane region" description="Helical" evidence="17">
    <location>
        <begin position="329"/>
        <end position="350"/>
    </location>
</feature>
<keyword evidence="14 17" id="KW-0496">Mitochondrion</keyword>
<evidence type="ECO:0000256" key="7">
    <source>
        <dbReference type="ARBA" id="ARBA00022660"/>
    </source>
</evidence>
<feature type="transmembrane region" description="Helical" evidence="17">
    <location>
        <begin position="370"/>
        <end position="393"/>
    </location>
</feature>
<dbReference type="PANTHER" id="PTHR43507:SF20">
    <property type="entry name" value="NADH-UBIQUINONE OXIDOREDUCTASE CHAIN 4"/>
    <property type="match status" value="1"/>
</dbReference>
<keyword evidence="15 17" id="KW-0472">Membrane</keyword>
<feature type="transmembrane region" description="Helical" evidence="17">
    <location>
        <begin position="138"/>
        <end position="159"/>
    </location>
</feature>
<evidence type="ECO:0000256" key="8">
    <source>
        <dbReference type="ARBA" id="ARBA00022692"/>
    </source>
</evidence>
<feature type="transmembrane region" description="Helical" evidence="17">
    <location>
        <begin position="295"/>
        <end position="317"/>
    </location>
</feature>
<evidence type="ECO:0000256" key="9">
    <source>
        <dbReference type="ARBA" id="ARBA00022967"/>
    </source>
</evidence>
<evidence type="ECO:0000256" key="4">
    <source>
        <dbReference type="ARBA" id="ARBA00012944"/>
    </source>
</evidence>
<evidence type="ECO:0000259" key="18">
    <source>
        <dbReference type="Pfam" id="PF00361"/>
    </source>
</evidence>
<evidence type="ECO:0000313" key="20">
    <source>
        <dbReference type="EMBL" id="QLJ57882.1"/>
    </source>
</evidence>
<feature type="transmembrane region" description="Helical" evidence="17">
    <location>
        <begin position="267"/>
        <end position="289"/>
    </location>
</feature>
<feature type="domain" description="NADH:ubiquinone oxidoreductase chain 4 N-terminal" evidence="19">
    <location>
        <begin position="1"/>
        <end position="97"/>
    </location>
</feature>
<gene>
    <name evidence="20" type="primary">ND4</name>
</gene>
<proteinExistence type="inferred from homology"/>
<dbReference type="GO" id="GO:0031966">
    <property type="term" value="C:mitochondrial membrane"/>
    <property type="evidence" value="ECO:0007669"/>
    <property type="project" value="UniProtKB-SubCell"/>
</dbReference>
<feature type="domain" description="NADH:quinone oxidoreductase/Mrp antiporter transmembrane" evidence="18">
    <location>
        <begin position="101"/>
        <end position="386"/>
    </location>
</feature>
<dbReference type="InterPro" id="IPR000260">
    <property type="entry name" value="NADH4_N"/>
</dbReference>
<evidence type="ECO:0000256" key="14">
    <source>
        <dbReference type="ARBA" id="ARBA00023128"/>
    </source>
</evidence>
<dbReference type="GO" id="GO:0003954">
    <property type="term" value="F:NADH dehydrogenase activity"/>
    <property type="evidence" value="ECO:0007669"/>
    <property type="project" value="TreeGrafter"/>
</dbReference>
<dbReference type="AlphaFoldDB" id="A0A7G3XWC8"/>
<keyword evidence="13 17" id="KW-0830">Ubiquinone</keyword>
<evidence type="ECO:0000256" key="10">
    <source>
        <dbReference type="ARBA" id="ARBA00022982"/>
    </source>
</evidence>
<protein>
    <recommendedName>
        <fullName evidence="5 17">NADH-ubiquinone oxidoreductase chain 4</fullName>
        <ecNumber evidence="4 17">7.1.1.2</ecNumber>
    </recommendedName>
</protein>
<evidence type="ECO:0000256" key="15">
    <source>
        <dbReference type="ARBA" id="ARBA00023136"/>
    </source>
</evidence>
<comment type="function">
    <text evidence="1">Core subunit of the mitochondrial membrane respiratory chain NADH dehydrogenase (Complex I) that is believed to belong to the minimal assembly required for catalysis. Complex I functions in the transfer of electrons from NADH to the respiratory chain. The immediate electron acceptor for the enzyme is believed to be ubiquinone.</text>
</comment>
<evidence type="ECO:0000256" key="11">
    <source>
        <dbReference type="ARBA" id="ARBA00022989"/>
    </source>
</evidence>
<feature type="transmembrane region" description="Helical" evidence="17">
    <location>
        <begin position="413"/>
        <end position="431"/>
    </location>
</feature>
<dbReference type="EMBL" id="MT527187">
    <property type="protein sequence ID" value="QLJ57882.1"/>
    <property type="molecule type" value="Genomic_DNA"/>
</dbReference>
<feature type="transmembrane region" description="Helical" evidence="17">
    <location>
        <begin position="105"/>
        <end position="126"/>
    </location>
</feature>
<reference evidence="20" key="1">
    <citation type="journal article" date="2020" name="Insects">
        <title>Characterization of the Complete Mitochondrial Genome of Drabescus ineffectus and Roxasellana stellata (Hemiptera: Cicadellidae: Deltocephalinae: Drabescini) and Their Phylogenetic Implications.</title>
        <authorList>
            <person name="Xu D."/>
            <person name="Yu T."/>
            <person name="Zhang Y."/>
        </authorList>
    </citation>
    <scope>NUCLEOTIDE SEQUENCE</scope>
</reference>
<evidence type="ECO:0000256" key="16">
    <source>
        <dbReference type="ARBA" id="ARBA00049551"/>
    </source>
</evidence>
<geneLocation type="mitochondrion" evidence="20"/>
<dbReference type="InterPro" id="IPR001750">
    <property type="entry name" value="ND/Mrp_TM"/>
</dbReference>
<dbReference type="GO" id="GO:0042773">
    <property type="term" value="P:ATP synthesis coupled electron transport"/>
    <property type="evidence" value="ECO:0007669"/>
    <property type="project" value="InterPro"/>
</dbReference>
<keyword evidence="7 17" id="KW-0679">Respiratory chain</keyword>
<feature type="transmembrane region" description="Helical" evidence="17">
    <location>
        <begin position="179"/>
        <end position="199"/>
    </location>
</feature>
<evidence type="ECO:0000256" key="1">
    <source>
        <dbReference type="ARBA" id="ARBA00003257"/>
    </source>
</evidence>
<evidence type="ECO:0000256" key="5">
    <source>
        <dbReference type="ARBA" id="ARBA00021006"/>
    </source>
</evidence>
<accession>A0A7G3XWC8</accession>
<evidence type="ECO:0000259" key="19">
    <source>
        <dbReference type="Pfam" id="PF01059"/>
    </source>
</evidence>
<dbReference type="GeneID" id="58899956"/>
<keyword evidence="11 17" id="KW-1133">Transmembrane helix</keyword>
<keyword evidence="8 17" id="KW-0812">Transmembrane</keyword>
<dbReference type="GO" id="GO:0015990">
    <property type="term" value="P:electron transport coupled proton transport"/>
    <property type="evidence" value="ECO:0007669"/>
    <property type="project" value="TreeGrafter"/>
</dbReference>
<sequence length="436" mass="51358">MMMVLVYFVMMIPISLILNSWLLSQFMYLFLYLIMLMMNYNSFFTKISYFLGLDMFSYNLMILSIIIGSLMVISMKGDKIMYMYMLINICLVIFLLLIFCSMNFLYMYISFELVLIPLVILILGWGYQPERLMAGMYLFFYTLLVSLPLLILILEFYSVSGSLFFDYLKYNDEFFIKHLILVFVFMVKLPMFLMHFWLAKAHVQAPLPGSMILAGLMLKIGGYGLIRVMYIYEYMFIKYSFIWYSLSMVGSILISMMCLIQGDIKSLIAYSSVSHMGMVIMGLMTMSSFGLMGSFMLMLAHGFCSSGMFYMANLFYMRTSSRSFYINKGLMTFMPSCTMFWFILCSFNMSCPPSLNFISEFMILISLNSFWMLSSMYFVFISFFCACFSYYLYSYSQHGLFNNMYSYSNIYMLEYLCLFMHIFPLFMYPLIMMSLM</sequence>
<comment type="function">
    <text evidence="17">Core subunit of the mitochondrial membrane respiratory chain NADH dehydrogenase (Complex I) which catalyzes electron transfer from NADH through the respiratory chain, using ubiquinone as an electron acceptor. Essential for the catalytic activity and assembly of complex I.</text>
</comment>
<evidence type="ECO:0000256" key="3">
    <source>
        <dbReference type="ARBA" id="ARBA00009025"/>
    </source>
</evidence>
<comment type="catalytic activity">
    <reaction evidence="16 17">
        <text>a ubiquinone + NADH + 5 H(+)(in) = a ubiquinol + NAD(+) + 4 H(+)(out)</text>
        <dbReference type="Rhea" id="RHEA:29091"/>
        <dbReference type="Rhea" id="RHEA-COMP:9565"/>
        <dbReference type="Rhea" id="RHEA-COMP:9566"/>
        <dbReference type="ChEBI" id="CHEBI:15378"/>
        <dbReference type="ChEBI" id="CHEBI:16389"/>
        <dbReference type="ChEBI" id="CHEBI:17976"/>
        <dbReference type="ChEBI" id="CHEBI:57540"/>
        <dbReference type="ChEBI" id="CHEBI:57945"/>
        <dbReference type="EC" id="7.1.1.2"/>
    </reaction>
</comment>